<dbReference type="InterPro" id="IPR014710">
    <property type="entry name" value="RmlC-like_jellyroll"/>
</dbReference>
<dbReference type="InterPro" id="IPR013096">
    <property type="entry name" value="Cupin_2"/>
</dbReference>
<dbReference type="InterPro" id="IPR011051">
    <property type="entry name" value="RmlC_Cupin_sf"/>
</dbReference>
<protein>
    <recommendedName>
        <fullName evidence="1">Cupin type-2 domain-containing protein</fullName>
    </recommendedName>
</protein>
<dbReference type="AlphaFoldDB" id="X1LLE8"/>
<feature type="non-terminal residue" evidence="2">
    <location>
        <position position="1"/>
    </location>
</feature>
<dbReference type="SUPFAM" id="SSF51182">
    <property type="entry name" value="RmlC-like cupins"/>
    <property type="match status" value="1"/>
</dbReference>
<sequence>EGDVERCIYTAKNMQVVEYRFPANKVFPEHKHDDHEQIGCLISGKMGFKVGGVEKIILPGDYYHAPIGVIHNAWTLEEPSVLLDFFSPPRDDLK</sequence>
<evidence type="ECO:0000259" key="1">
    <source>
        <dbReference type="Pfam" id="PF07883"/>
    </source>
</evidence>
<organism evidence="2">
    <name type="scientific">marine sediment metagenome</name>
    <dbReference type="NCBI Taxonomy" id="412755"/>
    <lineage>
        <taxon>unclassified sequences</taxon>
        <taxon>metagenomes</taxon>
        <taxon>ecological metagenomes</taxon>
    </lineage>
</organism>
<name>X1LLE8_9ZZZZ</name>
<dbReference type="Gene3D" id="2.60.120.10">
    <property type="entry name" value="Jelly Rolls"/>
    <property type="match status" value="1"/>
</dbReference>
<dbReference type="PANTHER" id="PTHR40112">
    <property type="entry name" value="H2HPP ISOMERASE"/>
    <property type="match status" value="1"/>
</dbReference>
<feature type="domain" description="Cupin type-2" evidence="1">
    <location>
        <begin position="19"/>
        <end position="84"/>
    </location>
</feature>
<dbReference type="PANTHER" id="PTHR40112:SF1">
    <property type="entry name" value="H2HPP ISOMERASE"/>
    <property type="match status" value="1"/>
</dbReference>
<proteinExistence type="predicted"/>
<reference evidence="2" key="1">
    <citation type="journal article" date="2014" name="Front. Microbiol.">
        <title>High frequency of phylogenetically diverse reductive dehalogenase-homologous genes in deep subseafloor sedimentary metagenomes.</title>
        <authorList>
            <person name="Kawai M."/>
            <person name="Futagami T."/>
            <person name="Toyoda A."/>
            <person name="Takaki Y."/>
            <person name="Nishi S."/>
            <person name="Hori S."/>
            <person name="Arai W."/>
            <person name="Tsubouchi T."/>
            <person name="Morono Y."/>
            <person name="Uchiyama I."/>
            <person name="Ito T."/>
            <person name="Fujiyama A."/>
            <person name="Inagaki F."/>
            <person name="Takami H."/>
        </authorList>
    </citation>
    <scope>NUCLEOTIDE SEQUENCE</scope>
    <source>
        <strain evidence="2">Expedition CK06-06</strain>
    </source>
</reference>
<accession>X1LLE8</accession>
<gene>
    <name evidence="2" type="ORF">S06H3_23359</name>
</gene>
<comment type="caution">
    <text evidence="2">The sequence shown here is derived from an EMBL/GenBank/DDBJ whole genome shotgun (WGS) entry which is preliminary data.</text>
</comment>
<dbReference type="InterPro" id="IPR052535">
    <property type="entry name" value="Bacilysin_H2HPP_isomerase"/>
</dbReference>
<evidence type="ECO:0000313" key="2">
    <source>
        <dbReference type="EMBL" id="GAI06656.1"/>
    </source>
</evidence>
<dbReference type="Pfam" id="PF07883">
    <property type="entry name" value="Cupin_2"/>
    <property type="match status" value="1"/>
</dbReference>
<dbReference type="EMBL" id="BARV01012684">
    <property type="protein sequence ID" value="GAI06656.1"/>
    <property type="molecule type" value="Genomic_DNA"/>
</dbReference>
<dbReference type="CDD" id="cd02238">
    <property type="entry name" value="cupin_KdgF"/>
    <property type="match status" value="1"/>
</dbReference>